<dbReference type="Pfam" id="PF14014">
    <property type="entry name" value="DUF4230"/>
    <property type="match status" value="1"/>
</dbReference>
<dbReference type="OrthoDB" id="359931at2"/>
<dbReference type="RefSeq" id="WP_152609377.1">
    <property type="nucleotide sequence ID" value="NZ_AYSO01000019.1"/>
</dbReference>
<accession>A0A0C1QXA5</accession>
<evidence type="ECO:0008006" key="3">
    <source>
        <dbReference type="Google" id="ProtNLM"/>
    </source>
</evidence>
<evidence type="ECO:0000313" key="2">
    <source>
        <dbReference type="Proteomes" id="UP000031366"/>
    </source>
</evidence>
<dbReference type="STRING" id="29341.RSJ17_20080"/>
<dbReference type="EMBL" id="AYSO01000019">
    <property type="protein sequence ID" value="KIE45642.1"/>
    <property type="molecule type" value="Genomic_DNA"/>
</dbReference>
<sequence>MAIVLLILVIIFSINLSIKNNREVKKEMIYHQLIDVKELVTVKYTYSDVISLKDNFKFNDLVIPFTEKSLILKYDGYIKAGVILDKSDITLKGNKLIITLPNSIILDHIINEDDISILDERTSIFNPIQSNDVFEEILKSKKEREDELIKSGFLNEVNTTTEKFLKNFFEELNYEVTVEFK</sequence>
<organism evidence="1 2">
    <name type="scientific">Clostridium argentinense CDC 2741</name>
    <dbReference type="NCBI Taxonomy" id="1418104"/>
    <lineage>
        <taxon>Bacteria</taxon>
        <taxon>Bacillati</taxon>
        <taxon>Bacillota</taxon>
        <taxon>Clostridia</taxon>
        <taxon>Eubacteriales</taxon>
        <taxon>Clostridiaceae</taxon>
        <taxon>Clostridium</taxon>
    </lineage>
</organism>
<dbReference type="AlphaFoldDB" id="A0A0C1QXA5"/>
<name>A0A0C1QXA5_9CLOT</name>
<dbReference type="Proteomes" id="UP000031366">
    <property type="component" value="Unassembled WGS sequence"/>
</dbReference>
<protein>
    <recommendedName>
        <fullName evidence="3">DUF4230 domain-containing protein</fullName>
    </recommendedName>
</protein>
<proteinExistence type="predicted"/>
<evidence type="ECO:0000313" key="1">
    <source>
        <dbReference type="EMBL" id="KIE45642.1"/>
    </source>
</evidence>
<dbReference type="InterPro" id="IPR025324">
    <property type="entry name" value="DUF4230"/>
</dbReference>
<keyword evidence="2" id="KW-1185">Reference proteome</keyword>
<gene>
    <name evidence="1" type="ORF">U732_2836</name>
</gene>
<comment type="caution">
    <text evidence="1">The sequence shown here is derived from an EMBL/GenBank/DDBJ whole genome shotgun (WGS) entry which is preliminary data.</text>
</comment>
<reference evidence="1 2" key="1">
    <citation type="journal article" date="2015" name="Infect. Genet. Evol.">
        <title>Genomic sequences of six botulinum neurotoxin-producing strains representing three clostridial species illustrate the mobility and diversity of botulinum neurotoxin genes.</title>
        <authorList>
            <person name="Smith T.J."/>
            <person name="Hill K.K."/>
            <person name="Xie G."/>
            <person name="Foley B.T."/>
            <person name="Williamson C.H."/>
            <person name="Foster J.T."/>
            <person name="Johnson S.L."/>
            <person name="Chertkov O."/>
            <person name="Teshima H."/>
            <person name="Gibbons H.S."/>
            <person name="Johnsky L.A."/>
            <person name="Karavis M.A."/>
            <person name="Smith L.A."/>
        </authorList>
    </citation>
    <scope>NUCLEOTIDE SEQUENCE [LARGE SCALE GENOMIC DNA]</scope>
    <source>
        <strain evidence="1 2">CDC 2741</strain>
    </source>
</reference>